<evidence type="ECO:0000313" key="2">
    <source>
        <dbReference type="Proteomes" id="UP000193920"/>
    </source>
</evidence>
<dbReference type="AlphaFoldDB" id="A0A1Y1ZRY8"/>
<dbReference type="OrthoDB" id="10682906at2759"/>
<evidence type="ECO:0000313" key="1">
    <source>
        <dbReference type="EMBL" id="ORY13006.1"/>
    </source>
</evidence>
<proteinExistence type="predicted"/>
<comment type="caution">
    <text evidence="1">The sequence shown here is derived from an EMBL/GenBank/DDBJ whole genome shotgun (WGS) entry which is preliminary data.</text>
</comment>
<dbReference type="EMBL" id="MCOG01000365">
    <property type="protein sequence ID" value="ORY13006.1"/>
    <property type="molecule type" value="Genomic_DNA"/>
</dbReference>
<reference evidence="1 2" key="1">
    <citation type="submission" date="2016-08" db="EMBL/GenBank/DDBJ databases">
        <title>A Parts List for Fungal Cellulosomes Revealed by Comparative Genomics.</title>
        <authorList>
            <consortium name="DOE Joint Genome Institute"/>
            <person name="Haitjema C.H."/>
            <person name="Gilmore S.P."/>
            <person name="Henske J.K."/>
            <person name="Solomon K.V."/>
            <person name="De Groot R."/>
            <person name="Kuo A."/>
            <person name="Mondo S.J."/>
            <person name="Salamov A.A."/>
            <person name="Labutti K."/>
            <person name="Zhao Z."/>
            <person name="Chiniquy J."/>
            <person name="Barry K."/>
            <person name="Brewer H.M."/>
            <person name="Purvine S.O."/>
            <person name="Wright A.T."/>
            <person name="Boxma B."/>
            <person name="Van Alen T."/>
            <person name="Hackstein J.H."/>
            <person name="Baker S.E."/>
            <person name="Grigoriev I.V."/>
            <person name="O'Malley M.A."/>
        </authorList>
    </citation>
    <scope>NUCLEOTIDE SEQUENCE [LARGE SCALE GENOMIC DNA]</scope>
    <source>
        <strain evidence="1 2">G1</strain>
    </source>
</reference>
<accession>A0A1Y1ZRY8</accession>
<protein>
    <recommendedName>
        <fullName evidence="3">Scaffoldin</fullName>
    </recommendedName>
</protein>
<sequence length="901" mass="103103">MKVIEKVKSEGFKAFNDKSNESYKLISNVLMKDEEFKKDISNIIDNVKIFDCYDEKCTNIKGFILYNENKIAKCNYNCKTTSITSCNNNFLDNIYYSSGYKYCTRGSTSSSTSSISINNGSINYIPYSNGNNIIMYNSYEKYNIIGEFIRGGYLLVDINSSKNMIECFKGSSSCIKSSSEGYFLDALSSQKNLLIFCKSKGICSTITTKNGYYFNNDFEYYFKCISNSCSKEILQTIYKSNTLLSFYQKDYNVLTATFKNNETNLGKDKKYIPLNYINAHNSNFPEITSGSDTIVLYYENYSLTQYANKEGICISSFIYDPNCIDKNSNQYLCESINESCKISKVKCDIQSLKGPCNGFYLDDIDHPEKKLLYECTSKKNVTCNKISDPIGYYTISDKNFISNEKNNIICDKNGCKFDVFDLKWKFILPLNTFNINENNYYIVNAKNSVFYQEKIDEYKVIILKMDSIIEYDISKAKTGIYLISNYMFLIAEKDSNNKKVLVRLYTTGINAFESINTTNALNKLSLIKYNEFSTLSSTSLKNIKIYDCRNGYCQQTVGYIKYQDNKVNKCDSDDCSSTITETSCSYYQTGIAYYNLGFKFCLGYPNGISYSSGNAKAVSVKPGSNSNYLFNYISKTYMLFISDKGANLIGLSSFDGYYLSDMDKDSNADLIKCETSKCYDANLKSAYGYFLNLASENLKNNIIYCDETEYKITERVHGIFINNDDTASICKSSHCNYHPLLDNCDKSSFGLTYDNKIKFCNSGKLIDFGKNYIKLNNVQAFSDDIFPDIVQGNFTILLEMDEYSIKPYRSDDGKKDKEICLDHFNEIAPCSDGMEKFKCSDTAFLCGNSKSCNSYYLYQERNSIIHEYNYECSKGSISKIKFNKIKYFILIFGSILFEIYF</sequence>
<evidence type="ECO:0008006" key="3">
    <source>
        <dbReference type="Google" id="ProtNLM"/>
    </source>
</evidence>
<organism evidence="1 2">
    <name type="scientific">Neocallimastix californiae</name>
    <dbReference type="NCBI Taxonomy" id="1754190"/>
    <lineage>
        <taxon>Eukaryota</taxon>
        <taxon>Fungi</taxon>
        <taxon>Fungi incertae sedis</taxon>
        <taxon>Chytridiomycota</taxon>
        <taxon>Chytridiomycota incertae sedis</taxon>
        <taxon>Neocallimastigomycetes</taxon>
        <taxon>Neocallimastigales</taxon>
        <taxon>Neocallimastigaceae</taxon>
        <taxon>Neocallimastix</taxon>
    </lineage>
</organism>
<dbReference type="STRING" id="1754190.A0A1Y1ZRY8"/>
<name>A0A1Y1ZRY8_9FUNG</name>
<keyword evidence="2" id="KW-1185">Reference proteome</keyword>
<dbReference type="Proteomes" id="UP000193920">
    <property type="component" value="Unassembled WGS sequence"/>
</dbReference>
<gene>
    <name evidence="1" type="ORF">LY90DRAFT_518251</name>
</gene>